<accession>A0A2P1E6Q1</accession>
<keyword evidence="4 8" id="KW-0479">Metal-binding</keyword>
<organism evidence="10">
    <name type="scientific">Teleaulax amphioxeia</name>
    <dbReference type="NCBI Taxonomy" id="77931"/>
    <lineage>
        <taxon>Eukaryota</taxon>
        <taxon>Cryptophyceae</taxon>
        <taxon>Pyrenomonadales</taxon>
        <taxon>Geminigeraceae</taxon>
        <taxon>Teleaulax</taxon>
    </lineage>
</organism>
<dbReference type="NCBIfam" id="TIGR02970">
    <property type="entry name" value="succ_dehyd_cytB"/>
    <property type="match status" value="1"/>
</dbReference>
<dbReference type="PIRSF" id="PIRSF000178">
    <property type="entry name" value="SDH_cyt_b560"/>
    <property type="match status" value="1"/>
</dbReference>
<keyword evidence="2 8" id="KW-0349">Heme</keyword>
<dbReference type="Gene3D" id="1.20.1300.10">
    <property type="entry name" value="Fumarate reductase/succinate dehydrogenase, transmembrane subunit"/>
    <property type="match status" value="1"/>
</dbReference>
<reference evidence="10" key="1">
    <citation type="journal article" date="2018" name="BMC Genomics">
        <title>Comparative mitochondrial genomics of cryptophyte algae: gene shuffling and dynamic mobile genetic elements.</title>
        <authorList>
            <person name="Kim J.I."/>
            <person name="Yoon H.S."/>
            <person name="Yi G."/>
            <person name="Shin W."/>
            <person name="Archibald J.M."/>
        </authorList>
    </citation>
    <scope>NUCLEOTIDE SEQUENCE</scope>
    <source>
        <strain evidence="10">HACCP-CR01</strain>
    </source>
</reference>
<dbReference type="PROSITE" id="PS01000">
    <property type="entry name" value="SDH_CYT_1"/>
    <property type="match status" value="1"/>
</dbReference>
<keyword evidence="3 9" id="KW-0812">Transmembrane</keyword>
<feature type="binding site" description="axial binding residue" evidence="8">
    <location>
        <position position="86"/>
    </location>
    <ligand>
        <name>heme</name>
        <dbReference type="ChEBI" id="CHEBI:30413"/>
        <note>ligand shared with second transmembrane subunit</note>
    </ligand>
    <ligandPart>
        <name>Fe</name>
        <dbReference type="ChEBI" id="CHEBI:18248"/>
    </ligandPart>
</feature>
<evidence type="ECO:0000256" key="2">
    <source>
        <dbReference type="ARBA" id="ARBA00022617"/>
    </source>
</evidence>
<dbReference type="GO" id="GO:0016020">
    <property type="term" value="C:membrane"/>
    <property type="evidence" value="ECO:0007669"/>
    <property type="project" value="UniProtKB-SubCell"/>
</dbReference>
<dbReference type="GO" id="GO:0005739">
    <property type="term" value="C:mitochondrion"/>
    <property type="evidence" value="ECO:0007669"/>
    <property type="project" value="GOC"/>
</dbReference>
<dbReference type="GO" id="GO:0009055">
    <property type="term" value="F:electron transfer activity"/>
    <property type="evidence" value="ECO:0007669"/>
    <property type="project" value="InterPro"/>
</dbReference>
<dbReference type="PANTHER" id="PTHR10978:SF5">
    <property type="entry name" value="SUCCINATE DEHYDROGENASE CYTOCHROME B560 SUBUNIT, MITOCHONDRIAL"/>
    <property type="match status" value="1"/>
</dbReference>
<dbReference type="GO" id="GO:0006121">
    <property type="term" value="P:mitochondrial electron transport, succinate to ubiquinone"/>
    <property type="evidence" value="ECO:0007669"/>
    <property type="project" value="TreeGrafter"/>
</dbReference>
<feature type="transmembrane region" description="Helical" evidence="9">
    <location>
        <begin position="29"/>
        <end position="52"/>
    </location>
</feature>
<geneLocation type="mitochondrion" evidence="10"/>
<name>A0A2P1E6Q1_9CRYP</name>
<dbReference type="RefSeq" id="YP_009475799.1">
    <property type="nucleotide sequence ID" value="NC_037436.1"/>
</dbReference>
<sequence>MKQKVRPLSPHLTIYKPQLTSVLSIFHRITGSLLGLLIVVSFALFYYSLFYVGSSFQYSVCFDLFSMFSTFVLAIGYFIVFVVSYHMLNGIRHLSWDLALGLEIKNLYTTGMIVSGLVFLIVVITILV</sequence>
<dbReference type="InterPro" id="IPR018495">
    <property type="entry name" value="Succ_DH_cyt_bsu_CS"/>
</dbReference>
<feature type="transmembrane region" description="Helical" evidence="9">
    <location>
        <begin position="107"/>
        <end position="127"/>
    </location>
</feature>
<dbReference type="GeneID" id="36496182"/>
<dbReference type="EMBL" id="MG680944">
    <property type="protein sequence ID" value="AVK94061.1"/>
    <property type="molecule type" value="Genomic_DNA"/>
</dbReference>
<evidence type="ECO:0000256" key="7">
    <source>
        <dbReference type="ARBA" id="ARBA00023136"/>
    </source>
</evidence>
<comment type="cofactor">
    <cofactor evidence="8">
        <name>heme</name>
        <dbReference type="ChEBI" id="CHEBI:30413"/>
    </cofactor>
    <text evidence="8">The heme is bound between the two transmembrane subunits.</text>
</comment>
<dbReference type="Pfam" id="PF01127">
    <property type="entry name" value="Sdh_cyt"/>
    <property type="match status" value="1"/>
</dbReference>
<keyword evidence="6 8" id="KW-0408">Iron</keyword>
<gene>
    <name evidence="10" type="primary">sdh3</name>
    <name evidence="10" type="ORF">TampMt_p046</name>
</gene>
<evidence type="ECO:0000256" key="6">
    <source>
        <dbReference type="ARBA" id="ARBA00023004"/>
    </source>
</evidence>
<dbReference type="InterPro" id="IPR000701">
    <property type="entry name" value="SuccDH_FuR_B_TM-su"/>
</dbReference>
<feature type="transmembrane region" description="Helical" evidence="9">
    <location>
        <begin position="64"/>
        <end position="87"/>
    </location>
</feature>
<dbReference type="AlphaFoldDB" id="A0A2P1E6Q1"/>
<evidence type="ECO:0000256" key="5">
    <source>
        <dbReference type="ARBA" id="ARBA00022989"/>
    </source>
</evidence>
<evidence type="ECO:0000256" key="1">
    <source>
        <dbReference type="ARBA" id="ARBA00004141"/>
    </source>
</evidence>
<dbReference type="InterPro" id="IPR034804">
    <property type="entry name" value="SQR/QFR_C/D"/>
</dbReference>
<keyword evidence="10" id="KW-0496">Mitochondrion</keyword>
<protein>
    <submittedName>
        <fullName evidence="10">Succinate:cytochrome c oxidoreductase subunit 3</fullName>
    </submittedName>
</protein>
<dbReference type="InterPro" id="IPR014314">
    <property type="entry name" value="Succ_DH_cytb556"/>
</dbReference>
<keyword evidence="7 9" id="KW-0472">Membrane</keyword>
<dbReference type="PROSITE" id="PS01001">
    <property type="entry name" value="SDH_CYT_2"/>
    <property type="match status" value="1"/>
</dbReference>
<dbReference type="GO" id="GO:0006099">
    <property type="term" value="P:tricarboxylic acid cycle"/>
    <property type="evidence" value="ECO:0007669"/>
    <property type="project" value="InterPro"/>
</dbReference>
<dbReference type="GO" id="GO:0046872">
    <property type="term" value="F:metal ion binding"/>
    <property type="evidence" value="ECO:0007669"/>
    <property type="project" value="UniProtKB-KW"/>
</dbReference>
<keyword evidence="5 9" id="KW-1133">Transmembrane helix</keyword>
<dbReference type="CDD" id="cd03499">
    <property type="entry name" value="SQR_TypeC_SdhC"/>
    <property type="match status" value="1"/>
</dbReference>
<evidence type="ECO:0000256" key="9">
    <source>
        <dbReference type="SAM" id="Phobius"/>
    </source>
</evidence>
<evidence type="ECO:0000256" key="8">
    <source>
        <dbReference type="PIRSR" id="PIRSR000178-1"/>
    </source>
</evidence>
<evidence type="ECO:0000256" key="3">
    <source>
        <dbReference type="ARBA" id="ARBA00022692"/>
    </source>
</evidence>
<dbReference type="SUPFAM" id="SSF81343">
    <property type="entry name" value="Fumarate reductase respiratory complex transmembrane subunits"/>
    <property type="match status" value="1"/>
</dbReference>
<dbReference type="PANTHER" id="PTHR10978">
    <property type="entry name" value="SUCCINATE DEHYDROGENASE CYTOCHROME B560 SUBUNIT"/>
    <property type="match status" value="1"/>
</dbReference>
<proteinExistence type="predicted"/>
<evidence type="ECO:0000256" key="4">
    <source>
        <dbReference type="ARBA" id="ARBA00022723"/>
    </source>
</evidence>
<comment type="subcellular location">
    <subcellularLocation>
        <location evidence="1">Membrane</location>
        <topology evidence="1">Multi-pass membrane protein</topology>
    </subcellularLocation>
</comment>
<evidence type="ECO:0000313" key="10">
    <source>
        <dbReference type="EMBL" id="AVK94061.1"/>
    </source>
</evidence>